<dbReference type="OrthoDB" id="8785703at2759"/>
<evidence type="ECO:0000256" key="1">
    <source>
        <dbReference type="ARBA" id="ARBA00022837"/>
    </source>
</evidence>
<dbReference type="InterPro" id="IPR011992">
    <property type="entry name" value="EF-hand-dom_pair"/>
</dbReference>
<organism evidence="3 4">
    <name type="scientific">Salix dunnii</name>
    <dbReference type="NCBI Taxonomy" id="1413687"/>
    <lineage>
        <taxon>Eukaryota</taxon>
        <taxon>Viridiplantae</taxon>
        <taxon>Streptophyta</taxon>
        <taxon>Embryophyta</taxon>
        <taxon>Tracheophyta</taxon>
        <taxon>Spermatophyta</taxon>
        <taxon>Magnoliopsida</taxon>
        <taxon>eudicotyledons</taxon>
        <taxon>Gunneridae</taxon>
        <taxon>Pentapetalae</taxon>
        <taxon>rosids</taxon>
        <taxon>fabids</taxon>
        <taxon>Malpighiales</taxon>
        <taxon>Salicaceae</taxon>
        <taxon>Saliceae</taxon>
        <taxon>Salix</taxon>
    </lineage>
</organism>
<dbReference type="PROSITE" id="PS50222">
    <property type="entry name" value="EF_HAND_2"/>
    <property type="match status" value="4"/>
</dbReference>
<dbReference type="SMART" id="SM00054">
    <property type="entry name" value="EFh"/>
    <property type="match status" value="4"/>
</dbReference>
<reference evidence="3 4" key="1">
    <citation type="submission" date="2020-10" db="EMBL/GenBank/DDBJ databases">
        <title>Plant Genome Project.</title>
        <authorList>
            <person name="Zhang R.-G."/>
        </authorList>
    </citation>
    <scope>NUCLEOTIDE SEQUENCE [LARGE SCALE GENOMIC DNA]</scope>
    <source>
        <strain evidence="3">FAFU-HL-1</strain>
        <tissue evidence="3">Leaf</tissue>
    </source>
</reference>
<dbReference type="Pfam" id="PF13499">
    <property type="entry name" value="EF-hand_7"/>
    <property type="match status" value="2"/>
</dbReference>
<gene>
    <name evidence="3" type="ORF">SADUNF_SadunfUnG0012000</name>
</gene>
<dbReference type="GO" id="GO:0005783">
    <property type="term" value="C:endoplasmic reticulum"/>
    <property type="evidence" value="ECO:0007669"/>
    <property type="project" value="TreeGrafter"/>
</dbReference>
<dbReference type="Gene3D" id="1.10.238.10">
    <property type="entry name" value="EF-hand"/>
    <property type="match status" value="2"/>
</dbReference>
<proteinExistence type="predicted"/>
<evidence type="ECO:0000259" key="2">
    <source>
        <dbReference type="PROSITE" id="PS50222"/>
    </source>
</evidence>
<accession>A0A835J1Z0</accession>
<dbReference type="InterPro" id="IPR002048">
    <property type="entry name" value="EF_hand_dom"/>
</dbReference>
<feature type="domain" description="EF-hand" evidence="2">
    <location>
        <begin position="60"/>
        <end position="87"/>
    </location>
</feature>
<dbReference type="PANTHER" id="PTHR10827">
    <property type="entry name" value="RETICULOCALBIN"/>
    <property type="match status" value="1"/>
</dbReference>
<feature type="domain" description="EF-hand" evidence="2">
    <location>
        <begin position="234"/>
        <end position="263"/>
    </location>
</feature>
<dbReference type="PROSITE" id="PS00018">
    <property type="entry name" value="EF_HAND_1"/>
    <property type="match status" value="2"/>
</dbReference>
<comment type="caution">
    <text evidence="3">The sequence shown here is derived from an EMBL/GenBank/DDBJ whole genome shotgun (WGS) entry which is preliminary data.</text>
</comment>
<dbReference type="CDD" id="cd00051">
    <property type="entry name" value="EFh"/>
    <property type="match status" value="1"/>
</dbReference>
<evidence type="ECO:0000313" key="3">
    <source>
        <dbReference type="EMBL" id="KAF9660564.1"/>
    </source>
</evidence>
<keyword evidence="1" id="KW-0106">Calcium</keyword>
<dbReference type="AlphaFoldDB" id="A0A835J1Z0"/>
<dbReference type="InterPro" id="IPR018247">
    <property type="entry name" value="EF_Hand_1_Ca_BS"/>
</dbReference>
<evidence type="ECO:0000313" key="4">
    <source>
        <dbReference type="Proteomes" id="UP000657918"/>
    </source>
</evidence>
<name>A0A835J1Z0_9ROSI</name>
<sequence>MEEIRRAAAAYYQNLPEEKKRYARFVFSEMDKNGDGKINLKEFMEYLNKDNNSALNNPSFFRALDKNNNGSLDFEEATVLYYIMQSGRALFCKSCNTFLTDVYFSCFHCFTSKDSTVSTYEICCDCFRGKKFTHHDDATFCDNYTLLSQGRSLALAAPPEKRNSVLKKIEMTVGVASVALRRAAGAFYEQLPEKEKKAARKAFKAMDKNRDGQISLREYMKYLKKKKVTDLTHQSIFRALDKDDNGSLDFEEAFLLFYIMQSGRGVFCKSCTTFMPGAYFSCSECFFRVDSESTYEICCDCYGGKRYTHHGGATFCDNYTLLRQSRSAMQEAPVTKRNKVLQNIEKPTRIVILVTGILSLIRDIGGDKNKSDGDNSSGPDCNMM</sequence>
<keyword evidence="4" id="KW-1185">Reference proteome</keyword>
<feature type="domain" description="EF-hand" evidence="2">
    <location>
        <begin position="194"/>
        <end position="229"/>
    </location>
</feature>
<dbReference type="Proteomes" id="UP000657918">
    <property type="component" value="Unassembled WGS sequence"/>
</dbReference>
<dbReference type="EMBL" id="JADGMS010000028">
    <property type="protein sequence ID" value="KAF9660564.1"/>
    <property type="molecule type" value="Genomic_DNA"/>
</dbReference>
<dbReference type="GO" id="GO:0005509">
    <property type="term" value="F:calcium ion binding"/>
    <property type="evidence" value="ECO:0007669"/>
    <property type="project" value="InterPro"/>
</dbReference>
<protein>
    <recommendedName>
        <fullName evidence="2">EF-hand domain-containing protein</fullName>
    </recommendedName>
</protein>
<feature type="domain" description="EF-hand" evidence="2">
    <location>
        <begin position="18"/>
        <end position="53"/>
    </location>
</feature>
<dbReference type="PANTHER" id="PTHR10827:SF89">
    <property type="entry name" value="EF-HAND DOMAIN-CONTAINING PROTEIN"/>
    <property type="match status" value="1"/>
</dbReference>
<dbReference type="SUPFAM" id="SSF47473">
    <property type="entry name" value="EF-hand"/>
    <property type="match status" value="1"/>
</dbReference>